<feature type="region of interest" description="Disordered" evidence="1">
    <location>
        <begin position="50"/>
        <end position="79"/>
    </location>
</feature>
<dbReference type="KEGG" id="crie:AK829_00950"/>
<dbReference type="PATRIC" id="fig|156976.3.peg.184"/>
<evidence type="ECO:0008006" key="4">
    <source>
        <dbReference type="Google" id="ProtNLM"/>
    </source>
</evidence>
<dbReference type="STRING" id="156976.AK829_00950"/>
<evidence type="ECO:0000256" key="1">
    <source>
        <dbReference type="SAM" id="MobiDB-lite"/>
    </source>
</evidence>
<keyword evidence="3" id="KW-1185">Reference proteome</keyword>
<sequence>MYQFIVGAAAGYVLGTKAGRKRYHQIVNASQAVMNSPITKSVTNSARRAIANKIDPEPRMKEVRGRKRGGDQILEPDHD</sequence>
<gene>
    <name evidence="2" type="ORF">AK829_00950</name>
</gene>
<dbReference type="RefSeq" id="WP_052203459.1">
    <property type="nucleotide sequence ID" value="NZ_BAAAGW010000012.1"/>
</dbReference>
<name>A0A0K1R9U0_9CORY</name>
<feature type="compositionally biased region" description="Basic and acidic residues" evidence="1">
    <location>
        <begin position="54"/>
        <end position="63"/>
    </location>
</feature>
<dbReference type="AlphaFoldDB" id="A0A0K1R9U0"/>
<organism evidence="2 3">
    <name type="scientific">Corynebacterium riegelii</name>
    <dbReference type="NCBI Taxonomy" id="156976"/>
    <lineage>
        <taxon>Bacteria</taxon>
        <taxon>Bacillati</taxon>
        <taxon>Actinomycetota</taxon>
        <taxon>Actinomycetes</taxon>
        <taxon>Mycobacteriales</taxon>
        <taxon>Corynebacteriaceae</taxon>
        <taxon>Corynebacterium</taxon>
    </lineage>
</organism>
<accession>A0A0K1R9U0</accession>
<proteinExistence type="predicted"/>
<dbReference type="EMBL" id="CP012342">
    <property type="protein sequence ID" value="AKV57976.1"/>
    <property type="molecule type" value="Genomic_DNA"/>
</dbReference>
<protein>
    <recommendedName>
        <fullName evidence="4">YtxH domain-containing protein</fullName>
    </recommendedName>
</protein>
<evidence type="ECO:0000313" key="2">
    <source>
        <dbReference type="EMBL" id="AKV57976.1"/>
    </source>
</evidence>
<evidence type="ECO:0000313" key="3">
    <source>
        <dbReference type="Proteomes" id="UP000060016"/>
    </source>
</evidence>
<reference evidence="2 3" key="1">
    <citation type="submission" date="2015-08" db="EMBL/GenBank/DDBJ databases">
        <authorList>
            <person name="Babu N.S."/>
            <person name="Beckwith C.J."/>
            <person name="Beseler K.G."/>
            <person name="Brison A."/>
            <person name="Carone J.V."/>
            <person name="Caskin T.P."/>
            <person name="Diamond M."/>
            <person name="Durham M.E."/>
            <person name="Foxe J.M."/>
            <person name="Go M."/>
            <person name="Henderson B.A."/>
            <person name="Jones I.B."/>
            <person name="McGettigan J.A."/>
            <person name="Micheletti S.J."/>
            <person name="Nasrallah M.E."/>
            <person name="Ortiz D."/>
            <person name="Piller C.R."/>
            <person name="Privatt S.R."/>
            <person name="Schneider S.L."/>
            <person name="Sharp S."/>
            <person name="Smith T.C."/>
            <person name="Stanton J.D."/>
            <person name="Ullery H.E."/>
            <person name="Wilson R.J."/>
            <person name="Serrano M.G."/>
            <person name="Buck G."/>
            <person name="Lee V."/>
            <person name="Wang Y."/>
            <person name="Carvalho R."/>
            <person name="Voegtly L."/>
            <person name="Shi R."/>
            <person name="Duckworth R."/>
            <person name="Johnson A."/>
            <person name="Loviza R."/>
            <person name="Walstead R."/>
            <person name="Shah Z."/>
            <person name="Kiflezghi M."/>
            <person name="Wade K."/>
            <person name="Ball S.L."/>
            <person name="Bradley K.W."/>
            <person name="Asai D.J."/>
            <person name="Bowman C.A."/>
            <person name="Russell D.A."/>
            <person name="Pope W.H."/>
            <person name="Jacobs-Sera D."/>
            <person name="Hendrix R.W."/>
            <person name="Hatfull G.F."/>
        </authorList>
    </citation>
    <scope>NUCLEOTIDE SEQUENCE [LARGE SCALE GENOMIC DNA]</scope>
    <source>
        <strain evidence="2 3">PUDD_83A45</strain>
    </source>
</reference>
<dbReference type="Proteomes" id="UP000060016">
    <property type="component" value="Chromosome"/>
</dbReference>